<evidence type="ECO:0000256" key="1">
    <source>
        <dbReference type="SAM" id="MobiDB-lite"/>
    </source>
</evidence>
<sequence length="244" mass="28295">MDEPSGLPPRLKWIRQWSEKKTEDEWAASAEKTQPATDGSPYSPMEWTTVVLEVKVPACENRIPIEMDVNDTVLNIKERVLEQEKMYPVPVDRVVLQSHKTHVELLDQQLLKDCAVFDYPENEIDVYLKPRPRPPRKAVLKVTVLPMNSNEKIEIEVNAEDSVEVLREKLEQVHRRVRFRLPTNGRYFFVHKQSPMDERKSFRCHNVRNGDTIATFDAFFGADHTVAKEDEATNQTTTRITAIL</sequence>
<accession>A0AAN9XFT5</accession>
<dbReference type="SUPFAM" id="SSF54236">
    <property type="entry name" value="Ubiquitin-like"/>
    <property type="match status" value="2"/>
</dbReference>
<dbReference type="InterPro" id="IPR029071">
    <property type="entry name" value="Ubiquitin-like_domsf"/>
</dbReference>
<keyword evidence="3" id="KW-1185">Reference proteome</keyword>
<evidence type="ECO:0008006" key="4">
    <source>
        <dbReference type="Google" id="ProtNLM"/>
    </source>
</evidence>
<dbReference type="Gene3D" id="3.10.20.90">
    <property type="entry name" value="Phosphatidylinositol 3-kinase Catalytic Subunit, Chain A, domain 1"/>
    <property type="match status" value="1"/>
</dbReference>
<organism evidence="2 3">
    <name type="scientific">Psophocarpus tetragonolobus</name>
    <name type="common">Winged bean</name>
    <name type="synonym">Dolichos tetragonolobus</name>
    <dbReference type="NCBI Taxonomy" id="3891"/>
    <lineage>
        <taxon>Eukaryota</taxon>
        <taxon>Viridiplantae</taxon>
        <taxon>Streptophyta</taxon>
        <taxon>Embryophyta</taxon>
        <taxon>Tracheophyta</taxon>
        <taxon>Spermatophyta</taxon>
        <taxon>Magnoliopsida</taxon>
        <taxon>eudicotyledons</taxon>
        <taxon>Gunneridae</taxon>
        <taxon>Pentapetalae</taxon>
        <taxon>rosids</taxon>
        <taxon>fabids</taxon>
        <taxon>Fabales</taxon>
        <taxon>Fabaceae</taxon>
        <taxon>Papilionoideae</taxon>
        <taxon>50 kb inversion clade</taxon>
        <taxon>NPAAA clade</taxon>
        <taxon>indigoferoid/millettioid clade</taxon>
        <taxon>Phaseoleae</taxon>
        <taxon>Psophocarpus</taxon>
    </lineage>
</organism>
<dbReference type="AlphaFoldDB" id="A0AAN9XFT5"/>
<protein>
    <recommendedName>
        <fullName evidence="4">Ubiquitin-like domain-containing protein</fullName>
    </recommendedName>
</protein>
<feature type="region of interest" description="Disordered" evidence="1">
    <location>
        <begin position="22"/>
        <end position="42"/>
    </location>
</feature>
<name>A0AAN9XFT5_PSOTE</name>
<dbReference type="Proteomes" id="UP001386955">
    <property type="component" value="Unassembled WGS sequence"/>
</dbReference>
<dbReference type="EMBL" id="JAYMYS010000005">
    <property type="protein sequence ID" value="KAK7391027.1"/>
    <property type="molecule type" value="Genomic_DNA"/>
</dbReference>
<proteinExistence type="predicted"/>
<evidence type="ECO:0000313" key="3">
    <source>
        <dbReference type="Proteomes" id="UP001386955"/>
    </source>
</evidence>
<gene>
    <name evidence="2" type="ORF">VNO78_19312</name>
</gene>
<comment type="caution">
    <text evidence="2">The sequence shown here is derived from an EMBL/GenBank/DDBJ whole genome shotgun (WGS) entry which is preliminary data.</text>
</comment>
<evidence type="ECO:0000313" key="2">
    <source>
        <dbReference type="EMBL" id="KAK7391027.1"/>
    </source>
</evidence>
<reference evidence="2 3" key="1">
    <citation type="submission" date="2024-01" db="EMBL/GenBank/DDBJ databases">
        <title>The genomes of 5 underutilized Papilionoideae crops provide insights into root nodulation and disease resistanc.</title>
        <authorList>
            <person name="Jiang F."/>
        </authorList>
    </citation>
    <scope>NUCLEOTIDE SEQUENCE [LARGE SCALE GENOMIC DNA]</scope>
    <source>
        <strain evidence="2">DUOXIRENSHENG_FW03</strain>
        <tissue evidence="2">Leaves</tissue>
    </source>
</reference>
<dbReference type="CDD" id="cd17039">
    <property type="entry name" value="Ubl_ubiquitin_like"/>
    <property type="match status" value="1"/>
</dbReference>